<evidence type="ECO:0000256" key="7">
    <source>
        <dbReference type="SAM" id="Phobius"/>
    </source>
</evidence>
<accession>A0A5E4W2T5</accession>
<keyword evidence="10" id="KW-1185">Reference proteome</keyword>
<feature type="transmembrane region" description="Helical" evidence="7">
    <location>
        <begin position="205"/>
        <end position="226"/>
    </location>
</feature>
<feature type="transmembrane region" description="Helical" evidence="7">
    <location>
        <begin position="232"/>
        <end position="250"/>
    </location>
</feature>
<dbReference type="PANTHER" id="PTHR42718">
    <property type="entry name" value="MAJOR FACILITATOR SUPERFAMILY MULTIDRUG TRANSPORTER MFSC"/>
    <property type="match status" value="1"/>
</dbReference>
<organism evidence="9 10">
    <name type="scientific">Pandoraea anhela</name>
    <dbReference type="NCBI Taxonomy" id="2508295"/>
    <lineage>
        <taxon>Bacteria</taxon>
        <taxon>Pseudomonadati</taxon>
        <taxon>Pseudomonadota</taxon>
        <taxon>Betaproteobacteria</taxon>
        <taxon>Burkholderiales</taxon>
        <taxon>Burkholderiaceae</taxon>
        <taxon>Pandoraea</taxon>
    </lineage>
</organism>
<dbReference type="GO" id="GO:0005886">
    <property type="term" value="C:plasma membrane"/>
    <property type="evidence" value="ECO:0007669"/>
    <property type="project" value="UniProtKB-SubCell"/>
</dbReference>
<feature type="transmembrane region" description="Helical" evidence="7">
    <location>
        <begin position="436"/>
        <end position="453"/>
    </location>
</feature>
<dbReference type="Proteomes" id="UP000406256">
    <property type="component" value="Unassembled WGS sequence"/>
</dbReference>
<evidence type="ECO:0000313" key="9">
    <source>
        <dbReference type="EMBL" id="VVE17465.1"/>
    </source>
</evidence>
<keyword evidence="6 7" id="KW-0472">Membrane</keyword>
<dbReference type="GO" id="GO:0022857">
    <property type="term" value="F:transmembrane transporter activity"/>
    <property type="evidence" value="ECO:0007669"/>
    <property type="project" value="InterPro"/>
</dbReference>
<evidence type="ECO:0000256" key="3">
    <source>
        <dbReference type="ARBA" id="ARBA00022475"/>
    </source>
</evidence>
<feature type="transmembrane region" description="Helical" evidence="7">
    <location>
        <begin position="55"/>
        <end position="77"/>
    </location>
</feature>
<feature type="transmembrane region" description="Helical" evidence="7">
    <location>
        <begin position="409"/>
        <end position="430"/>
    </location>
</feature>
<dbReference type="PANTHER" id="PTHR42718:SF46">
    <property type="entry name" value="BLR6921 PROTEIN"/>
    <property type="match status" value="1"/>
</dbReference>
<feature type="domain" description="Major facilitator superfamily (MFS) profile" evidence="8">
    <location>
        <begin position="19"/>
        <end position="463"/>
    </location>
</feature>
<evidence type="ECO:0000256" key="1">
    <source>
        <dbReference type="ARBA" id="ARBA00004651"/>
    </source>
</evidence>
<dbReference type="SUPFAM" id="SSF103473">
    <property type="entry name" value="MFS general substrate transporter"/>
    <property type="match status" value="1"/>
</dbReference>
<feature type="transmembrane region" description="Helical" evidence="7">
    <location>
        <begin position="298"/>
        <end position="316"/>
    </location>
</feature>
<keyword evidence="5 7" id="KW-1133">Transmembrane helix</keyword>
<feature type="transmembrane region" description="Helical" evidence="7">
    <location>
        <begin position="271"/>
        <end position="292"/>
    </location>
</feature>
<evidence type="ECO:0000256" key="5">
    <source>
        <dbReference type="ARBA" id="ARBA00022989"/>
    </source>
</evidence>
<feature type="transmembrane region" description="Helical" evidence="7">
    <location>
        <begin position="89"/>
        <end position="108"/>
    </location>
</feature>
<dbReference type="InterPro" id="IPR020846">
    <property type="entry name" value="MFS_dom"/>
</dbReference>
<evidence type="ECO:0000259" key="8">
    <source>
        <dbReference type="PROSITE" id="PS50850"/>
    </source>
</evidence>
<name>A0A5E4W2T5_9BURK</name>
<dbReference type="Gene3D" id="1.20.1720.10">
    <property type="entry name" value="Multidrug resistance protein D"/>
    <property type="match status" value="1"/>
</dbReference>
<feature type="transmembrane region" description="Helical" evidence="7">
    <location>
        <begin position="337"/>
        <end position="356"/>
    </location>
</feature>
<dbReference type="InterPro" id="IPR036259">
    <property type="entry name" value="MFS_trans_sf"/>
</dbReference>
<dbReference type="InterPro" id="IPR011701">
    <property type="entry name" value="MFS"/>
</dbReference>
<dbReference type="PROSITE" id="PS50850">
    <property type="entry name" value="MFS"/>
    <property type="match status" value="1"/>
</dbReference>
<dbReference type="Gene3D" id="1.20.1250.20">
    <property type="entry name" value="MFS general substrate transporter like domains"/>
    <property type="match status" value="1"/>
</dbReference>
<dbReference type="EMBL" id="CABPSB010000010">
    <property type="protein sequence ID" value="VVE17465.1"/>
    <property type="molecule type" value="Genomic_DNA"/>
</dbReference>
<dbReference type="AlphaFoldDB" id="A0A5E4W2T5"/>
<keyword evidence="3" id="KW-1003">Cell membrane</keyword>
<feature type="transmembrane region" description="Helical" evidence="7">
    <location>
        <begin position="362"/>
        <end position="388"/>
    </location>
</feature>
<keyword evidence="2" id="KW-0813">Transport</keyword>
<feature type="transmembrane region" description="Helical" evidence="7">
    <location>
        <begin position="171"/>
        <end position="193"/>
    </location>
</feature>
<reference evidence="9 10" key="1">
    <citation type="submission" date="2019-08" db="EMBL/GenBank/DDBJ databases">
        <authorList>
            <person name="Peeters C."/>
        </authorList>
    </citation>
    <scope>NUCLEOTIDE SEQUENCE [LARGE SCALE GENOMIC DNA]</scope>
    <source>
        <strain evidence="9 10">LMG 31108</strain>
    </source>
</reference>
<evidence type="ECO:0000256" key="4">
    <source>
        <dbReference type="ARBA" id="ARBA00022692"/>
    </source>
</evidence>
<protein>
    <submittedName>
        <fullName evidence="9">MFS transporter</fullName>
    </submittedName>
</protein>
<sequence length="475" mass="49540">MNVQTSAQKASQMASQMALPLLVASTFFMENLDATIITTSMPAMACDFGVAPSELSIGLSAYLVALAAFIPASGWLADRLGPRRVFPAAIALFTLASVLCAMSTSLDMFTVCRVLQGLAGAMMVPVGRLVVLRSTPKPALVRAIATITWPGLAAPVLGPALGGFISSTWRWHWIFLINVPLGIAAFVAALWLVKPSPGQRKPFDLAGFVASGVGASLLMFGVELASRTPADWPTVIGCLGIGGLAMAWAIRHFARTPHPLIHLGAMRVQTFAVTVWGGSMFRIAIGSAPFLLPLMFQLAFGMSAVTSGLLMLALFAGNLGIKPATTPIMRRFGFRRVLLGNGGLVAVGFALCAMLSATTPLWIIALVLLFGGICRSVQFTTLATLAYADVPPADMSGASTLSSALQQMTTGMGIALGALVLKITEVAGATPFSTASFRWTFVVMAGIALLALLDGARLPADAGAQVSGHAPFSSR</sequence>
<proteinExistence type="predicted"/>
<keyword evidence="4 7" id="KW-0812">Transmembrane</keyword>
<evidence type="ECO:0000313" key="10">
    <source>
        <dbReference type="Proteomes" id="UP000406256"/>
    </source>
</evidence>
<dbReference type="Pfam" id="PF07690">
    <property type="entry name" value="MFS_1"/>
    <property type="match status" value="1"/>
</dbReference>
<feature type="transmembrane region" description="Helical" evidence="7">
    <location>
        <begin position="114"/>
        <end position="131"/>
    </location>
</feature>
<gene>
    <name evidence="9" type="ORF">PAN31108_02946</name>
</gene>
<dbReference type="RefSeq" id="WP_246183966.1">
    <property type="nucleotide sequence ID" value="NZ_CABPSB010000010.1"/>
</dbReference>
<evidence type="ECO:0000256" key="2">
    <source>
        <dbReference type="ARBA" id="ARBA00022448"/>
    </source>
</evidence>
<evidence type="ECO:0000256" key="6">
    <source>
        <dbReference type="ARBA" id="ARBA00023136"/>
    </source>
</evidence>
<comment type="subcellular location">
    <subcellularLocation>
        <location evidence="1">Cell membrane</location>
        <topology evidence="1">Multi-pass membrane protein</topology>
    </subcellularLocation>
</comment>
<feature type="transmembrane region" description="Helical" evidence="7">
    <location>
        <begin position="143"/>
        <end position="165"/>
    </location>
</feature>